<keyword evidence="8 10" id="KW-0501">Molybdenum cofactor biosynthesis</keyword>
<dbReference type="HAMAP" id="MF_01225_B">
    <property type="entry name" value="MoaA_B"/>
    <property type="match status" value="1"/>
</dbReference>
<protein>
    <recommendedName>
        <fullName evidence="10">GTP 3',8-cyclase</fullName>
        <ecNumber evidence="10">4.1.99.22</ecNumber>
    </recommendedName>
    <alternativeName>
        <fullName evidence="10">Molybdenum cofactor biosynthesis protein A</fullName>
    </alternativeName>
</protein>
<feature type="binding site" evidence="10">
    <location>
        <position position="16"/>
    </location>
    <ligand>
        <name>GTP</name>
        <dbReference type="ChEBI" id="CHEBI:37565"/>
    </ligand>
</feature>
<feature type="binding site" evidence="10">
    <location>
        <position position="23"/>
    </location>
    <ligand>
        <name>[4Fe-4S] cluster</name>
        <dbReference type="ChEBI" id="CHEBI:49883"/>
        <label>1</label>
        <note>4Fe-4S-S-AdoMet</note>
    </ligand>
</feature>
<dbReference type="InterPro" id="IPR040064">
    <property type="entry name" value="MoaA-like"/>
</dbReference>
<feature type="binding site" evidence="10">
    <location>
        <position position="65"/>
    </location>
    <ligand>
        <name>GTP</name>
        <dbReference type="ChEBI" id="CHEBI:37565"/>
    </ligand>
</feature>
<dbReference type="SMART" id="SM00729">
    <property type="entry name" value="Elp3"/>
    <property type="match status" value="1"/>
</dbReference>
<evidence type="ECO:0000256" key="8">
    <source>
        <dbReference type="ARBA" id="ARBA00023150"/>
    </source>
</evidence>
<dbReference type="RefSeq" id="WP_249700959.1">
    <property type="nucleotide sequence ID" value="NZ_JAMFLX010000024.1"/>
</dbReference>
<dbReference type="InterPro" id="IPR050105">
    <property type="entry name" value="MoCo_biosynth_MoaA/MoaC"/>
</dbReference>
<comment type="subunit">
    <text evidence="10">Monomer and homodimer.</text>
</comment>
<feature type="binding site" evidence="10">
    <location>
        <begin position="259"/>
        <end position="261"/>
    </location>
    <ligand>
        <name>GTP</name>
        <dbReference type="ChEBI" id="CHEBI:37565"/>
    </ligand>
</feature>
<keyword evidence="3 10" id="KW-0479">Metal-binding</keyword>
<keyword evidence="6 10" id="KW-0411">Iron-sulfur</keyword>
<dbReference type="CDD" id="cd21117">
    <property type="entry name" value="Twitch_MoaA"/>
    <property type="match status" value="1"/>
</dbReference>
<reference evidence="12 13" key="1">
    <citation type="submission" date="2022-05" db="EMBL/GenBank/DDBJ databases">
        <authorList>
            <person name="Park J.-S."/>
        </authorList>
    </citation>
    <scope>NUCLEOTIDE SEQUENCE [LARGE SCALE GENOMIC DNA]</scope>
    <source>
        <strain evidence="12 13">2012CJ34-2</strain>
    </source>
</reference>
<dbReference type="SFLD" id="SFLDG01067">
    <property type="entry name" value="SPASM/twitch_domain_containing"/>
    <property type="match status" value="1"/>
</dbReference>
<evidence type="ECO:0000256" key="2">
    <source>
        <dbReference type="ARBA" id="ARBA00022691"/>
    </source>
</evidence>
<dbReference type="InterPro" id="IPR007197">
    <property type="entry name" value="rSAM"/>
</dbReference>
<evidence type="ECO:0000256" key="3">
    <source>
        <dbReference type="ARBA" id="ARBA00022723"/>
    </source>
</evidence>
<feature type="binding site" evidence="10">
    <location>
        <position position="30"/>
    </location>
    <ligand>
        <name>[4Fe-4S] cluster</name>
        <dbReference type="ChEBI" id="CHEBI:49883"/>
        <label>1</label>
        <note>4Fe-4S-S-AdoMet</note>
    </ligand>
</feature>
<dbReference type="SFLD" id="SFLDG01386">
    <property type="entry name" value="main_SPASM_domain-containing"/>
    <property type="match status" value="1"/>
</dbReference>
<feature type="binding site" evidence="10">
    <location>
        <position position="120"/>
    </location>
    <ligand>
        <name>S-adenosyl-L-methionine</name>
        <dbReference type="ChEBI" id="CHEBI:59789"/>
    </ligand>
</feature>
<gene>
    <name evidence="10 12" type="primary">moaA</name>
    <name evidence="12" type="ORF">M3P05_15720</name>
</gene>
<keyword evidence="5 10" id="KW-0408">Iron</keyword>
<keyword evidence="7 10" id="KW-0342">GTP-binding</keyword>
<dbReference type="SUPFAM" id="SSF102114">
    <property type="entry name" value="Radical SAM enzymes"/>
    <property type="match status" value="1"/>
</dbReference>
<evidence type="ECO:0000256" key="4">
    <source>
        <dbReference type="ARBA" id="ARBA00022741"/>
    </source>
</evidence>
<dbReference type="EMBL" id="JAMFLX010000024">
    <property type="protein sequence ID" value="MCL6271369.1"/>
    <property type="molecule type" value="Genomic_DNA"/>
</dbReference>
<organism evidence="12 13">
    <name type="scientific">Parendozoicomonas callyspongiae</name>
    <dbReference type="NCBI Taxonomy" id="2942213"/>
    <lineage>
        <taxon>Bacteria</taxon>
        <taxon>Pseudomonadati</taxon>
        <taxon>Pseudomonadota</taxon>
        <taxon>Gammaproteobacteria</taxon>
        <taxon>Oceanospirillales</taxon>
        <taxon>Endozoicomonadaceae</taxon>
        <taxon>Parendozoicomonas</taxon>
    </lineage>
</organism>
<evidence type="ECO:0000256" key="10">
    <source>
        <dbReference type="HAMAP-Rule" id="MF_01225"/>
    </source>
</evidence>
<evidence type="ECO:0000256" key="9">
    <source>
        <dbReference type="ARBA" id="ARBA00023239"/>
    </source>
</evidence>
<name>A0ABT0PIZ9_9GAMM</name>
<feature type="binding site" evidence="10">
    <location>
        <position position="254"/>
    </location>
    <ligand>
        <name>[4Fe-4S] cluster</name>
        <dbReference type="ChEBI" id="CHEBI:49883"/>
        <label>2</label>
        <note>4Fe-4S-substrate</note>
    </ligand>
</feature>
<sequence length="326" mass="37040">MNRLQDRQGREFPYLRLSVTDLCNFKCQYCLPDGCIESQHKSALTLPEIRRLATAFAHLGTRKIRISGGEPSLRSDFNDLLRTISDIPEIKTLAVTTNGYKMDKRIKSWLDAGMNRLNVSIDSLQPDMFHRITGHDRLDEILRGIDIAFENGLSSIKVNTVLMKGMNDHELDRFLAWIKTQPITVRFIELMETGDTNDFFLKYHVSGATVRSKLIERGWLLDARAADAGPAQEFSHPDYQGKIGLIMPYSKDFCASCNRLRVTSQGDFQLCLFSENGYSLRHLLQDDGQQELLIARIRDLLTLKDDRHFLDQGITGATRNLAMIGG</sequence>
<keyword evidence="13" id="KW-1185">Reference proteome</keyword>
<dbReference type="PANTHER" id="PTHR22960">
    <property type="entry name" value="MOLYBDOPTERIN COFACTOR SYNTHESIS PROTEIN A"/>
    <property type="match status" value="1"/>
</dbReference>
<dbReference type="PROSITE" id="PS51918">
    <property type="entry name" value="RADICAL_SAM"/>
    <property type="match status" value="1"/>
</dbReference>
<dbReference type="Pfam" id="PF04055">
    <property type="entry name" value="Radical_SAM"/>
    <property type="match status" value="1"/>
</dbReference>
<evidence type="ECO:0000313" key="13">
    <source>
        <dbReference type="Proteomes" id="UP001203338"/>
    </source>
</evidence>
<dbReference type="InterPro" id="IPR013483">
    <property type="entry name" value="MoaA"/>
</dbReference>
<feature type="binding site" evidence="10">
    <location>
        <position position="27"/>
    </location>
    <ligand>
        <name>[4Fe-4S] cluster</name>
        <dbReference type="ChEBI" id="CHEBI:49883"/>
        <label>1</label>
        <note>4Fe-4S-S-AdoMet</note>
    </ligand>
</feature>
<dbReference type="Pfam" id="PF06463">
    <property type="entry name" value="Mob_synth_C"/>
    <property type="match status" value="1"/>
</dbReference>
<feature type="binding site" evidence="10">
    <location>
        <position position="271"/>
    </location>
    <ligand>
        <name>[4Fe-4S] cluster</name>
        <dbReference type="ChEBI" id="CHEBI:49883"/>
        <label>2</label>
        <note>4Fe-4S-substrate</note>
    </ligand>
</feature>
<comment type="catalytic activity">
    <reaction evidence="10">
        <text>GTP + AH2 + S-adenosyl-L-methionine = (8S)-3',8-cyclo-7,8-dihydroguanosine 5'-triphosphate + 5'-deoxyadenosine + L-methionine + A + H(+)</text>
        <dbReference type="Rhea" id="RHEA:49576"/>
        <dbReference type="ChEBI" id="CHEBI:13193"/>
        <dbReference type="ChEBI" id="CHEBI:15378"/>
        <dbReference type="ChEBI" id="CHEBI:17319"/>
        <dbReference type="ChEBI" id="CHEBI:17499"/>
        <dbReference type="ChEBI" id="CHEBI:37565"/>
        <dbReference type="ChEBI" id="CHEBI:57844"/>
        <dbReference type="ChEBI" id="CHEBI:59789"/>
        <dbReference type="ChEBI" id="CHEBI:131766"/>
        <dbReference type="EC" id="4.1.99.22"/>
    </reaction>
</comment>
<feature type="binding site" evidence="10">
    <location>
        <position position="157"/>
    </location>
    <ligand>
        <name>GTP</name>
        <dbReference type="ChEBI" id="CHEBI:37565"/>
    </ligand>
</feature>
<dbReference type="InterPro" id="IPR010505">
    <property type="entry name" value="MoaA_twitch"/>
</dbReference>
<keyword evidence="9 10" id="KW-0456">Lyase</keyword>
<evidence type="ECO:0000313" key="12">
    <source>
        <dbReference type="EMBL" id="MCL6271369.1"/>
    </source>
</evidence>
<evidence type="ECO:0000259" key="11">
    <source>
        <dbReference type="PROSITE" id="PS51918"/>
    </source>
</evidence>
<evidence type="ECO:0000256" key="6">
    <source>
        <dbReference type="ARBA" id="ARBA00023014"/>
    </source>
</evidence>
<evidence type="ECO:0000256" key="5">
    <source>
        <dbReference type="ARBA" id="ARBA00023004"/>
    </source>
</evidence>
<feature type="binding site" evidence="10">
    <location>
        <position position="69"/>
    </location>
    <ligand>
        <name>S-adenosyl-L-methionine</name>
        <dbReference type="ChEBI" id="CHEBI:59789"/>
    </ligand>
</feature>
<dbReference type="SFLD" id="SFLDG01383">
    <property type="entry name" value="cyclic_pyranopterin_phosphate"/>
    <property type="match status" value="1"/>
</dbReference>
<dbReference type="PANTHER" id="PTHR22960:SF28">
    <property type="entry name" value="GTP 3',8-CYCLASE"/>
    <property type="match status" value="1"/>
</dbReference>
<comment type="function">
    <text evidence="10">Catalyzes the cyclization of GTP to (8S)-3',8-cyclo-7,8-dihydroguanosine 5'-triphosphate.</text>
</comment>
<keyword evidence="2 10" id="KW-0949">S-adenosyl-L-methionine</keyword>
<comment type="caution">
    <text evidence="12">The sequence shown here is derived from an EMBL/GenBank/DDBJ whole genome shotgun (WGS) entry which is preliminary data.</text>
</comment>
<accession>A0ABT0PIZ9</accession>
<evidence type="ECO:0000256" key="7">
    <source>
        <dbReference type="ARBA" id="ARBA00023134"/>
    </source>
</evidence>
<comment type="pathway">
    <text evidence="10">Cofactor biosynthesis; molybdopterin biosynthesis.</text>
</comment>
<comment type="similarity">
    <text evidence="10">Belongs to the radical SAM superfamily. MoaA family.</text>
</comment>
<dbReference type="InterPro" id="IPR058240">
    <property type="entry name" value="rSAM_sf"/>
</dbReference>
<dbReference type="NCBIfam" id="TIGR02666">
    <property type="entry name" value="moaA"/>
    <property type="match status" value="1"/>
</dbReference>
<keyword evidence="1 10" id="KW-0004">4Fe-4S</keyword>
<dbReference type="InterPro" id="IPR013785">
    <property type="entry name" value="Aldolase_TIM"/>
</dbReference>
<dbReference type="SFLD" id="SFLDS00029">
    <property type="entry name" value="Radical_SAM"/>
    <property type="match status" value="1"/>
</dbReference>
<feature type="binding site" evidence="10">
    <location>
        <position position="29"/>
    </location>
    <ligand>
        <name>S-adenosyl-L-methionine</name>
        <dbReference type="ChEBI" id="CHEBI:59789"/>
    </ligand>
</feature>
<feature type="binding site" evidence="10">
    <location>
        <position position="96"/>
    </location>
    <ligand>
        <name>GTP</name>
        <dbReference type="ChEBI" id="CHEBI:37565"/>
    </ligand>
</feature>
<keyword evidence="4 10" id="KW-0547">Nucleotide-binding</keyword>
<proteinExistence type="inferred from homology"/>
<dbReference type="CDD" id="cd01335">
    <property type="entry name" value="Radical_SAM"/>
    <property type="match status" value="1"/>
</dbReference>
<evidence type="ECO:0000256" key="1">
    <source>
        <dbReference type="ARBA" id="ARBA00022485"/>
    </source>
</evidence>
<feature type="binding site" evidence="10">
    <location>
        <position position="191"/>
    </location>
    <ligand>
        <name>S-adenosyl-L-methionine</name>
        <dbReference type="ChEBI" id="CHEBI:59789"/>
    </ligand>
</feature>
<dbReference type="Gene3D" id="3.20.20.70">
    <property type="entry name" value="Aldolase class I"/>
    <property type="match status" value="1"/>
</dbReference>
<dbReference type="EC" id="4.1.99.22" evidence="10"/>
<comment type="cofactor">
    <cofactor evidence="10">
        <name>[4Fe-4S] cluster</name>
        <dbReference type="ChEBI" id="CHEBI:49883"/>
    </cofactor>
    <text evidence="10">Binds 2 [4Fe-4S] clusters. Binds 1 [4Fe-4S] cluster coordinated with 3 cysteines and an exchangeable S-adenosyl-L-methionine and 1 [4Fe-4S] cluster coordinated with 3 cysteines and the GTP-derived substrate.</text>
</comment>
<dbReference type="InterPro" id="IPR006638">
    <property type="entry name" value="Elp3/MiaA/NifB-like_rSAM"/>
</dbReference>
<dbReference type="Proteomes" id="UP001203338">
    <property type="component" value="Unassembled WGS sequence"/>
</dbReference>
<feature type="binding site" evidence="10">
    <location>
        <position position="257"/>
    </location>
    <ligand>
        <name>[4Fe-4S] cluster</name>
        <dbReference type="ChEBI" id="CHEBI:49883"/>
        <label>2</label>
        <note>4Fe-4S-substrate</note>
    </ligand>
</feature>
<dbReference type="GO" id="GO:0061798">
    <property type="term" value="F:GTP 3',8'-cyclase activity"/>
    <property type="evidence" value="ECO:0007669"/>
    <property type="project" value="UniProtKB-EC"/>
</dbReference>
<feature type="domain" description="Radical SAM core" evidence="11">
    <location>
        <begin position="7"/>
        <end position="231"/>
    </location>
</feature>